<evidence type="ECO:0000259" key="2">
    <source>
        <dbReference type="Pfam" id="PF12804"/>
    </source>
</evidence>
<keyword evidence="1" id="KW-0808">Transferase</keyword>
<proteinExistence type="predicted"/>
<dbReference type="SUPFAM" id="SSF53448">
    <property type="entry name" value="Nucleotide-diphospho-sugar transferases"/>
    <property type="match status" value="1"/>
</dbReference>
<dbReference type="STRING" id="282676.B6F84_02135"/>
<accession>A0A1W6JXF0</accession>
<dbReference type="Gene3D" id="3.90.550.10">
    <property type="entry name" value="Spore Coat Polysaccharide Biosynthesis Protein SpsA, Chain A"/>
    <property type="match status" value="1"/>
</dbReference>
<evidence type="ECO:0000313" key="4">
    <source>
        <dbReference type="Proteomes" id="UP000193404"/>
    </source>
</evidence>
<dbReference type="Pfam" id="PF12804">
    <property type="entry name" value="NTP_transf_3"/>
    <property type="match status" value="1"/>
</dbReference>
<organism evidence="3 4">
    <name type="scientific">Acidianus manzaensis</name>
    <dbReference type="NCBI Taxonomy" id="282676"/>
    <lineage>
        <taxon>Archaea</taxon>
        <taxon>Thermoproteota</taxon>
        <taxon>Thermoprotei</taxon>
        <taxon>Sulfolobales</taxon>
        <taxon>Sulfolobaceae</taxon>
        <taxon>Acidianus</taxon>
    </lineage>
</organism>
<dbReference type="PANTHER" id="PTHR19136:SF86">
    <property type="entry name" value="ADENOSYLCOBINAMIDE-PHOSPHATE GUANYLYLTRANSFERASE"/>
    <property type="match status" value="1"/>
</dbReference>
<evidence type="ECO:0000313" key="3">
    <source>
        <dbReference type="EMBL" id="ARM74943.1"/>
    </source>
</evidence>
<dbReference type="KEGG" id="aman:B6F84_02135"/>
<sequence>MAGGKGSRLGTSYKPVINICGKPMILWIYDTIRQIVYERNIYIATLRIHNLLPILYKFFSERNFVFTSGIGYEYDILEAVRRVGFPVIVLPSDTPFVSLEDLLYLIFSCKSAICNLITKSKYVGISFWQSLNINDYSNIESRKEIINVNTEEDIITAINQCKRGNFEKNSNTLPI</sequence>
<dbReference type="InterPro" id="IPR029044">
    <property type="entry name" value="Nucleotide-diphossugar_trans"/>
</dbReference>
<dbReference type="PANTHER" id="PTHR19136">
    <property type="entry name" value="MOLYBDENUM COFACTOR GUANYLYLTRANSFERASE"/>
    <property type="match status" value="1"/>
</dbReference>
<dbReference type="Proteomes" id="UP000193404">
    <property type="component" value="Chromosome"/>
</dbReference>
<gene>
    <name evidence="3" type="ORF">B6F84_02135</name>
</gene>
<dbReference type="AlphaFoldDB" id="A0A1W6JXF0"/>
<protein>
    <recommendedName>
        <fullName evidence="2">MobA-like NTP transferase domain-containing protein</fullName>
    </recommendedName>
</protein>
<name>A0A1W6JXF0_9CREN</name>
<reference evidence="3 4" key="1">
    <citation type="submission" date="2017-03" db="EMBL/GenBank/DDBJ databases">
        <title>Sulfur activation and transportation mechanism of thermophilic Archaea Acidianus manzaensis YN-25.</title>
        <authorList>
            <person name="Ma Y."/>
            <person name="Yang Y."/>
            <person name="Xia J."/>
        </authorList>
    </citation>
    <scope>NUCLEOTIDE SEQUENCE [LARGE SCALE GENOMIC DNA]</scope>
    <source>
        <strain evidence="3 4">YN-25</strain>
    </source>
</reference>
<dbReference type="EMBL" id="CP020477">
    <property type="protein sequence ID" value="ARM74943.1"/>
    <property type="molecule type" value="Genomic_DNA"/>
</dbReference>
<evidence type="ECO:0000256" key="1">
    <source>
        <dbReference type="ARBA" id="ARBA00022679"/>
    </source>
</evidence>
<feature type="domain" description="MobA-like NTP transferase" evidence="2">
    <location>
        <begin position="1"/>
        <end position="111"/>
    </location>
</feature>
<dbReference type="GO" id="GO:0016779">
    <property type="term" value="F:nucleotidyltransferase activity"/>
    <property type="evidence" value="ECO:0007669"/>
    <property type="project" value="TreeGrafter"/>
</dbReference>
<dbReference type="InterPro" id="IPR025877">
    <property type="entry name" value="MobA-like_NTP_Trfase"/>
</dbReference>
<keyword evidence="4" id="KW-1185">Reference proteome</keyword>